<organism evidence="1">
    <name type="scientific">marine metagenome</name>
    <dbReference type="NCBI Taxonomy" id="408172"/>
    <lineage>
        <taxon>unclassified sequences</taxon>
        <taxon>metagenomes</taxon>
        <taxon>ecological metagenomes</taxon>
    </lineage>
</organism>
<accession>A0A382R109</accession>
<proteinExistence type="predicted"/>
<sequence>MKNRVILHVLFTNNAGSSLLHHIAQSYSDIESLQFADLIRDYSYRQKLGKYRFQEEVLRDLREEREIKSFLQSYDPFIDHYCFDEPIQTPKDRYFKSTLHKAAKAQTVDEVVFAEGVMNHWDEEANVRTNSPITLGQIRGRDDWVVTHPTSTTAAIVMSSCF</sequence>
<dbReference type="AlphaFoldDB" id="A0A382R109"/>
<evidence type="ECO:0000313" key="1">
    <source>
        <dbReference type="EMBL" id="SVC90768.1"/>
    </source>
</evidence>
<dbReference type="EMBL" id="UINC01117969">
    <property type="protein sequence ID" value="SVC90768.1"/>
    <property type="molecule type" value="Genomic_DNA"/>
</dbReference>
<protein>
    <submittedName>
        <fullName evidence="1">Uncharacterized protein</fullName>
    </submittedName>
</protein>
<name>A0A382R109_9ZZZZ</name>
<feature type="non-terminal residue" evidence="1">
    <location>
        <position position="162"/>
    </location>
</feature>
<gene>
    <name evidence="1" type="ORF">METZ01_LOCUS343622</name>
</gene>
<reference evidence="1" key="1">
    <citation type="submission" date="2018-05" db="EMBL/GenBank/DDBJ databases">
        <authorList>
            <person name="Lanie J.A."/>
            <person name="Ng W.-L."/>
            <person name="Kazmierczak K.M."/>
            <person name="Andrzejewski T.M."/>
            <person name="Davidsen T.M."/>
            <person name="Wayne K.J."/>
            <person name="Tettelin H."/>
            <person name="Glass J.I."/>
            <person name="Rusch D."/>
            <person name="Podicherti R."/>
            <person name="Tsui H.-C.T."/>
            <person name="Winkler M.E."/>
        </authorList>
    </citation>
    <scope>NUCLEOTIDE SEQUENCE</scope>
</reference>